<evidence type="ECO:0000313" key="9">
    <source>
        <dbReference type="Proteomes" id="UP000597338"/>
    </source>
</evidence>
<accession>A0ABQ1MZL0</accession>
<proteinExistence type="inferred from homology"/>
<comment type="subcellular location">
    <subcellularLocation>
        <location evidence="1">Cell outer membrane</location>
    </subcellularLocation>
</comment>
<keyword evidence="3" id="KW-0732">Signal</keyword>
<dbReference type="SUPFAM" id="SSF48452">
    <property type="entry name" value="TPR-like"/>
    <property type="match status" value="1"/>
</dbReference>
<gene>
    <name evidence="8" type="ORF">GCM10011386_42910</name>
</gene>
<evidence type="ECO:0000256" key="1">
    <source>
        <dbReference type="ARBA" id="ARBA00004442"/>
    </source>
</evidence>
<comment type="caution">
    <text evidence="8">The sequence shown here is derived from an EMBL/GenBank/DDBJ whole genome shotgun (WGS) entry which is preliminary data.</text>
</comment>
<protein>
    <recommendedName>
        <fullName evidence="10">SusD family protein</fullName>
    </recommendedName>
</protein>
<name>A0ABQ1MZL0_9SPHI</name>
<evidence type="ECO:0008006" key="10">
    <source>
        <dbReference type="Google" id="ProtNLM"/>
    </source>
</evidence>
<comment type="similarity">
    <text evidence="2">Belongs to the SusD family.</text>
</comment>
<dbReference type="Gene3D" id="1.25.40.390">
    <property type="match status" value="1"/>
</dbReference>
<dbReference type="Pfam" id="PF07980">
    <property type="entry name" value="SusD_RagB"/>
    <property type="match status" value="1"/>
</dbReference>
<reference evidence="9" key="1">
    <citation type="journal article" date="2019" name="Int. J. Syst. Evol. Microbiol.">
        <title>The Global Catalogue of Microorganisms (GCM) 10K type strain sequencing project: providing services to taxonomists for standard genome sequencing and annotation.</title>
        <authorList>
            <consortium name="The Broad Institute Genomics Platform"/>
            <consortium name="The Broad Institute Genome Sequencing Center for Infectious Disease"/>
            <person name="Wu L."/>
            <person name="Ma J."/>
        </authorList>
    </citation>
    <scope>NUCLEOTIDE SEQUENCE [LARGE SCALE GENOMIC DNA]</scope>
    <source>
        <strain evidence="9">CGMCC 1.15342</strain>
    </source>
</reference>
<evidence type="ECO:0000259" key="7">
    <source>
        <dbReference type="Pfam" id="PF14322"/>
    </source>
</evidence>
<dbReference type="InterPro" id="IPR012944">
    <property type="entry name" value="SusD_RagB_dom"/>
</dbReference>
<evidence type="ECO:0000256" key="2">
    <source>
        <dbReference type="ARBA" id="ARBA00006275"/>
    </source>
</evidence>
<dbReference type="Pfam" id="PF14322">
    <property type="entry name" value="SusD-like_3"/>
    <property type="match status" value="1"/>
</dbReference>
<sequence>MKVIFITIAASLLVMTCISCEEYLSAKPDKKMAEPSTIEDCEALLDNTADMNMGFPAAGEPASDNYYLTSGNWESLTTQEDRLNYHWDPGQTVLLNQWQLPYKTVMQANQVLEVLDKLDSASDPDRYNRVRGSAMFFRAYAFFSLSQLFAPQYQPENADRVPGIPIRLKSDIGYSAGRGTVRQTFERILTDFEQASALLPEQATVKTRPSKAAAYAALARTHLCMQNYEEAARFASAALQIQGDLLDYNDLSLTAGIPFARFHDEIIFHAGTSSNSALNPAKAYVDSTLYAQYHAHDLRKAIFFKINPDGSRSFKGRYDAQNNASSFAGLAADELWLIRAECYIRTGRIQEGLADLNHLLENRWEVGYFTPFTTTDAGEALSHVLNERRKELLYRNLRWSDLRRLNLEPEFAKTIVRVLNGIRYELPPNDLRYTLLIPQEVVLNSTLTQNPR</sequence>
<dbReference type="Proteomes" id="UP000597338">
    <property type="component" value="Unassembled WGS sequence"/>
</dbReference>
<dbReference type="InterPro" id="IPR011990">
    <property type="entry name" value="TPR-like_helical_dom_sf"/>
</dbReference>
<organism evidence="8 9">
    <name type="scientific">Parapedobacter defluvii</name>
    <dbReference type="NCBI Taxonomy" id="2045106"/>
    <lineage>
        <taxon>Bacteria</taxon>
        <taxon>Pseudomonadati</taxon>
        <taxon>Bacteroidota</taxon>
        <taxon>Sphingobacteriia</taxon>
        <taxon>Sphingobacteriales</taxon>
        <taxon>Sphingobacteriaceae</taxon>
        <taxon>Parapedobacter</taxon>
    </lineage>
</organism>
<keyword evidence="4" id="KW-0472">Membrane</keyword>
<dbReference type="RefSeq" id="WP_188753518.1">
    <property type="nucleotide sequence ID" value="NZ_BMIK01000023.1"/>
</dbReference>
<evidence type="ECO:0000256" key="5">
    <source>
        <dbReference type="ARBA" id="ARBA00023237"/>
    </source>
</evidence>
<evidence type="ECO:0000256" key="4">
    <source>
        <dbReference type="ARBA" id="ARBA00023136"/>
    </source>
</evidence>
<dbReference type="EMBL" id="BMIK01000023">
    <property type="protein sequence ID" value="GGC46048.1"/>
    <property type="molecule type" value="Genomic_DNA"/>
</dbReference>
<evidence type="ECO:0000313" key="8">
    <source>
        <dbReference type="EMBL" id="GGC46048.1"/>
    </source>
</evidence>
<keyword evidence="9" id="KW-1185">Reference proteome</keyword>
<evidence type="ECO:0000259" key="6">
    <source>
        <dbReference type="Pfam" id="PF07980"/>
    </source>
</evidence>
<keyword evidence="5" id="KW-0998">Cell outer membrane</keyword>
<feature type="domain" description="RagB/SusD" evidence="6">
    <location>
        <begin position="334"/>
        <end position="451"/>
    </location>
</feature>
<dbReference type="InterPro" id="IPR033985">
    <property type="entry name" value="SusD-like_N"/>
</dbReference>
<evidence type="ECO:0000256" key="3">
    <source>
        <dbReference type="ARBA" id="ARBA00022729"/>
    </source>
</evidence>
<feature type="domain" description="SusD-like N-terminal" evidence="7">
    <location>
        <begin position="22"/>
        <end position="223"/>
    </location>
</feature>